<comment type="caution">
    <text evidence="2">The sequence shown here is derived from an EMBL/GenBank/DDBJ whole genome shotgun (WGS) entry which is preliminary data.</text>
</comment>
<evidence type="ECO:0000256" key="1">
    <source>
        <dbReference type="SAM" id="MobiDB-lite"/>
    </source>
</evidence>
<feature type="region of interest" description="Disordered" evidence="1">
    <location>
        <begin position="107"/>
        <end position="139"/>
    </location>
</feature>
<sequence>MFPPSHNATDKPMFADWMTGIQSLLPPVDFDHPNDSAEPNRHPDISAIDFSSEDFDFSTELTDDGVSNRLPLLCDDTFDDFFSFDHDANGSDNSYPISPLTELAQSANTATTDMRTDDDQQRSPRSKRSATTAGTQQRDTQDLRCWDHGYARLEPAGGLVMMVPTEWMPYSWEWLYYAASDSLQITSSLYRKYDVNEVAWSFILMDLILELIHAYCVPLRAAWDNPADSADPDPDPDPVSRTQGCIETPTSTPIT</sequence>
<dbReference type="EMBL" id="PVQB02000225">
    <property type="protein sequence ID" value="KAF4340726.1"/>
    <property type="molecule type" value="Genomic_DNA"/>
</dbReference>
<proteinExistence type="predicted"/>
<evidence type="ECO:0000313" key="3">
    <source>
        <dbReference type="Proteomes" id="UP000730481"/>
    </source>
</evidence>
<organism evidence="2 3">
    <name type="scientific">Fusarium beomiforme</name>
    <dbReference type="NCBI Taxonomy" id="44412"/>
    <lineage>
        <taxon>Eukaryota</taxon>
        <taxon>Fungi</taxon>
        <taxon>Dikarya</taxon>
        <taxon>Ascomycota</taxon>
        <taxon>Pezizomycotina</taxon>
        <taxon>Sordariomycetes</taxon>
        <taxon>Hypocreomycetidae</taxon>
        <taxon>Hypocreales</taxon>
        <taxon>Nectriaceae</taxon>
        <taxon>Fusarium</taxon>
        <taxon>Fusarium burgessii species complex</taxon>
    </lineage>
</organism>
<keyword evidence="3" id="KW-1185">Reference proteome</keyword>
<reference evidence="2" key="2">
    <citation type="submission" date="2020-02" db="EMBL/GenBank/DDBJ databases">
        <title>Identification and distribution of gene clusters putatively required for synthesis of sphingolipid metabolism inhibitors in phylogenetically diverse species of the filamentous fungus Fusarium.</title>
        <authorList>
            <person name="Kim H.-S."/>
            <person name="Busman M."/>
            <person name="Brown D.W."/>
            <person name="Divon H."/>
            <person name="Uhlig S."/>
            <person name="Proctor R.H."/>
        </authorList>
    </citation>
    <scope>NUCLEOTIDE SEQUENCE</scope>
    <source>
        <strain evidence="2">NRRL 25174</strain>
    </source>
</reference>
<reference evidence="2" key="1">
    <citation type="journal article" date="2017" name="Mycologia">
        <title>Fusarium algeriense, sp. nov., a novel toxigenic crown rot pathogen of durum wheat from Algeria is nested in the Fusarium burgessii species complex.</title>
        <authorList>
            <person name="Laraba I."/>
            <person name="Keddad A."/>
            <person name="Boureghda H."/>
            <person name="Abdallah N."/>
            <person name="Vaughan M.M."/>
            <person name="Proctor R.H."/>
            <person name="Busman M."/>
            <person name="O'Donnell K."/>
        </authorList>
    </citation>
    <scope>NUCLEOTIDE SEQUENCE</scope>
    <source>
        <strain evidence="2">NRRL 25174</strain>
    </source>
</reference>
<accession>A0A9P5ALC7</accession>
<dbReference type="OrthoDB" id="5366256at2759"/>
<evidence type="ECO:0000313" key="2">
    <source>
        <dbReference type="EMBL" id="KAF4340726.1"/>
    </source>
</evidence>
<feature type="compositionally biased region" description="Polar residues" evidence="1">
    <location>
        <begin position="129"/>
        <end position="138"/>
    </location>
</feature>
<feature type="region of interest" description="Disordered" evidence="1">
    <location>
        <begin position="227"/>
        <end position="255"/>
    </location>
</feature>
<gene>
    <name evidence="2" type="ORF">FBEOM_5330</name>
</gene>
<feature type="compositionally biased region" description="Polar residues" evidence="1">
    <location>
        <begin position="240"/>
        <end position="255"/>
    </location>
</feature>
<dbReference type="AlphaFoldDB" id="A0A9P5ALC7"/>
<dbReference type="Proteomes" id="UP000730481">
    <property type="component" value="Unassembled WGS sequence"/>
</dbReference>
<protein>
    <submittedName>
        <fullName evidence="2">Uncharacterized protein</fullName>
    </submittedName>
</protein>
<name>A0A9P5ALC7_9HYPO</name>